<organism evidence="1 2">
    <name type="scientific">Helicobacter pylori PZ5080</name>
    <dbReference type="NCBI Taxonomy" id="1337394"/>
    <lineage>
        <taxon>Bacteria</taxon>
        <taxon>Pseudomonadati</taxon>
        <taxon>Campylobacterota</taxon>
        <taxon>Epsilonproteobacteria</taxon>
        <taxon>Campylobacterales</taxon>
        <taxon>Helicobacteraceae</taxon>
        <taxon>Helicobacter</taxon>
    </lineage>
</organism>
<dbReference type="AlphaFoldDB" id="T2SFN7"/>
<evidence type="ECO:0000313" key="2">
    <source>
        <dbReference type="Proteomes" id="UP000015663"/>
    </source>
</evidence>
<reference evidence="1 2" key="1">
    <citation type="journal article" date="2013" name="Genome Announc.">
        <title>Draft Genome Sequences of Helicobacter pylori Strains Isolated from Regions of Low and High Gastric Cancer Risk in Colombia.</title>
        <authorList>
            <person name="Sheh A."/>
            <person name="Piazuelo M.B."/>
            <person name="Wilson K.T."/>
            <person name="Correa P."/>
            <person name="Fox J.G."/>
        </authorList>
    </citation>
    <scope>NUCLEOTIDE SEQUENCE [LARGE SCALE GENOMIC DNA]</scope>
    <source>
        <strain evidence="1 2">PZ5080</strain>
    </source>
</reference>
<dbReference type="Proteomes" id="UP000015663">
    <property type="component" value="Unassembled WGS sequence"/>
</dbReference>
<name>T2SFN7_HELPX</name>
<gene>
    <name evidence="1" type="ORF">L934_06750</name>
</gene>
<accession>T2SFN7</accession>
<protein>
    <submittedName>
        <fullName evidence="1">Uncharacterized protein</fullName>
    </submittedName>
</protein>
<evidence type="ECO:0000313" key="1">
    <source>
        <dbReference type="EMBL" id="EQD90324.1"/>
    </source>
</evidence>
<dbReference type="EMBL" id="ASYV01000237">
    <property type="protein sequence ID" value="EQD90324.1"/>
    <property type="molecule type" value="Genomic_DNA"/>
</dbReference>
<comment type="caution">
    <text evidence="1">The sequence shown here is derived from an EMBL/GenBank/DDBJ whole genome shotgun (WGS) entry which is preliminary data.</text>
</comment>
<sequence>MGILGVVFCLTFKIAISYNKIIKKVTLKRSTLESDVQFYDKEEK</sequence>
<proteinExistence type="predicted"/>